<comment type="caution">
    <text evidence="3">The sequence shown here is derived from an EMBL/GenBank/DDBJ whole genome shotgun (WGS) entry which is preliminary data.</text>
</comment>
<accession>A0A9P5YZE8</accession>
<keyword evidence="1" id="KW-0175">Coiled coil</keyword>
<evidence type="ECO:0000313" key="4">
    <source>
        <dbReference type="Proteomes" id="UP000807469"/>
    </source>
</evidence>
<dbReference type="AlphaFoldDB" id="A0A9P5YZE8"/>
<feature type="compositionally biased region" description="Basic and acidic residues" evidence="2">
    <location>
        <begin position="255"/>
        <end position="279"/>
    </location>
</feature>
<feature type="compositionally biased region" description="Basic and acidic residues" evidence="2">
    <location>
        <begin position="355"/>
        <end position="365"/>
    </location>
</feature>
<feature type="compositionally biased region" description="Low complexity" evidence="2">
    <location>
        <begin position="374"/>
        <end position="383"/>
    </location>
</feature>
<proteinExistence type="predicted"/>
<evidence type="ECO:0008006" key="5">
    <source>
        <dbReference type="Google" id="ProtNLM"/>
    </source>
</evidence>
<dbReference type="PANTHER" id="PTHR15885:SF1">
    <property type="entry name" value="COILED-COIL DOMAIN-CONTAINING PROTEIN 174"/>
    <property type="match status" value="1"/>
</dbReference>
<organism evidence="3 4">
    <name type="scientific">Pholiota conissans</name>
    <dbReference type="NCBI Taxonomy" id="109636"/>
    <lineage>
        <taxon>Eukaryota</taxon>
        <taxon>Fungi</taxon>
        <taxon>Dikarya</taxon>
        <taxon>Basidiomycota</taxon>
        <taxon>Agaricomycotina</taxon>
        <taxon>Agaricomycetes</taxon>
        <taxon>Agaricomycetidae</taxon>
        <taxon>Agaricales</taxon>
        <taxon>Agaricineae</taxon>
        <taxon>Strophariaceae</taxon>
        <taxon>Pholiota</taxon>
    </lineage>
</organism>
<feature type="region of interest" description="Disordered" evidence="2">
    <location>
        <begin position="126"/>
        <end position="200"/>
    </location>
</feature>
<evidence type="ECO:0000256" key="2">
    <source>
        <dbReference type="SAM" id="MobiDB-lite"/>
    </source>
</evidence>
<dbReference type="OrthoDB" id="333551at2759"/>
<feature type="compositionally biased region" description="Basic and acidic residues" evidence="2">
    <location>
        <begin position="296"/>
        <end position="314"/>
    </location>
</feature>
<feature type="region of interest" description="Disordered" evidence="2">
    <location>
        <begin position="255"/>
        <end position="397"/>
    </location>
</feature>
<dbReference type="GO" id="GO:0005634">
    <property type="term" value="C:nucleus"/>
    <property type="evidence" value="ECO:0007669"/>
    <property type="project" value="TreeGrafter"/>
</dbReference>
<keyword evidence="4" id="KW-1185">Reference proteome</keyword>
<dbReference type="Pfam" id="PF13300">
    <property type="entry name" value="DUF4078"/>
    <property type="match status" value="1"/>
</dbReference>
<dbReference type="PANTHER" id="PTHR15885">
    <property type="entry name" value="COILED-COIL DOMAIN-CONTAINING PROTEIN 174"/>
    <property type="match status" value="1"/>
</dbReference>
<reference evidence="3" key="1">
    <citation type="submission" date="2020-11" db="EMBL/GenBank/DDBJ databases">
        <authorList>
            <consortium name="DOE Joint Genome Institute"/>
            <person name="Ahrendt S."/>
            <person name="Riley R."/>
            <person name="Andreopoulos W."/>
            <person name="Labutti K."/>
            <person name="Pangilinan J."/>
            <person name="Ruiz-Duenas F.J."/>
            <person name="Barrasa J.M."/>
            <person name="Sanchez-Garcia M."/>
            <person name="Camarero S."/>
            <person name="Miyauchi S."/>
            <person name="Serrano A."/>
            <person name="Linde D."/>
            <person name="Babiker R."/>
            <person name="Drula E."/>
            <person name="Ayuso-Fernandez I."/>
            <person name="Pacheco R."/>
            <person name="Padilla G."/>
            <person name="Ferreira P."/>
            <person name="Barriuso J."/>
            <person name="Kellner H."/>
            <person name="Castanera R."/>
            <person name="Alfaro M."/>
            <person name="Ramirez L."/>
            <person name="Pisabarro A.G."/>
            <person name="Kuo A."/>
            <person name="Tritt A."/>
            <person name="Lipzen A."/>
            <person name="He G."/>
            <person name="Yan M."/>
            <person name="Ng V."/>
            <person name="Cullen D."/>
            <person name="Martin F."/>
            <person name="Rosso M.-N."/>
            <person name="Henrissat B."/>
            <person name="Hibbett D."/>
            <person name="Martinez A.T."/>
            <person name="Grigoriev I.V."/>
        </authorList>
    </citation>
    <scope>NUCLEOTIDE SEQUENCE</scope>
    <source>
        <strain evidence="3">CIRM-BRFM 674</strain>
    </source>
</reference>
<gene>
    <name evidence="3" type="ORF">BDN70DRAFT_934823</name>
</gene>
<dbReference type="EMBL" id="MU155285">
    <property type="protein sequence ID" value="KAF9476686.1"/>
    <property type="molecule type" value="Genomic_DNA"/>
</dbReference>
<dbReference type="Proteomes" id="UP000807469">
    <property type="component" value="Unassembled WGS sequence"/>
</dbReference>
<name>A0A9P5YZE8_9AGAR</name>
<evidence type="ECO:0000256" key="1">
    <source>
        <dbReference type="ARBA" id="ARBA00023054"/>
    </source>
</evidence>
<evidence type="ECO:0000313" key="3">
    <source>
        <dbReference type="EMBL" id="KAF9476686.1"/>
    </source>
</evidence>
<sequence>MSHGSKSKAKGISASSFFDLKAELSKQEAEFAKSKAAGKSTAIVGGVKRPDKKPTVWARQNKGVSARANRDVELEEISKPTLDSARAALERKAKIYEKLRKGKTGGLNDAQYDALLVDFDESNANTSKYYESDSNDEDESLTVPKRPMDDDPLVEYEDEFGRLRTAPRSEVPRNLRVNQEDEIDPDEDIVIRNPQNHFPIYQPSEDRVAEIAKEYSEENNPLGVHFDASKEVRAKGAGFYQFSGDEETRKLQMEELKASREETERARREMGAEDIRPGEVEGMTDGGDAGKTGRSRAMEKRKRELEERRKMVEAKRRKLKQGEEIVAIPADSKSTPPNEAKSVEESPSVPLTEMPTERVMEKSKAVDTSSDPFAALEAKSASKSQKKAKYKPNAVPNEADSFLAQLENEFLDSRKKKTN</sequence>
<dbReference type="InterPro" id="IPR025066">
    <property type="entry name" value="CCDC174-like"/>
</dbReference>
<protein>
    <recommendedName>
        <fullName evidence="5">Coiled-coil domain-containing protein 174</fullName>
    </recommendedName>
</protein>